<reference evidence="1" key="1">
    <citation type="submission" date="2014-11" db="EMBL/GenBank/DDBJ databases">
        <authorList>
            <person name="Amaro Gonzalez C."/>
        </authorList>
    </citation>
    <scope>NUCLEOTIDE SEQUENCE</scope>
</reference>
<reference evidence="1" key="2">
    <citation type="journal article" date="2015" name="Fish Shellfish Immunol.">
        <title>Early steps in the European eel (Anguilla anguilla)-Vibrio vulnificus interaction in the gills: Role of the RtxA13 toxin.</title>
        <authorList>
            <person name="Callol A."/>
            <person name="Pajuelo D."/>
            <person name="Ebbesson L."/>
            <person name="Teles M."/>
            <person name="MacKenzie S."/>
            <person name="Amaro C."/>
        </authorList>
    </citation>
    <scope>NUCLEOTIDE SEQUENCE</scope>
</reference>
<organism evidence="1">
    <name type="scientific">Anguilla anguilla</name>
    <name type="common">European freshwater eel</name>
    <name type="synonym">Muraena anguilla</name>
    <dbReference type="NCBI Taxonomy" id="7936"/>
    <lineage>
        <taxon>Eukaryota</taxon>
        <taxon>Metazoa</taxon>
        <taxon>Chordata</taxon>
        <taxon>Craniata</taxon>
        <taxon>Vertebrata</taxon>
        <taxon>Euteleostomi</taxon>
        <taxon>Actinopterygii</taxon>
        <taxon>Neopterygii</taxon>
        <taxon>Teleostei</taxon>
        <taxon>Anguilliformes</taxon>
        <taxon>Anguillidae</taxon>
        <taxon>Anguilla</taxon>
    </lineage>
</organism>
<evidence type="ECO:0000313" key="1">
    <source>
        <dbReference type="EMBL" id="JAH60037.1"/>
    </source>
</evidence>
<proteinExistence type="predicted"/>
<protein>
    <submittedName>
        <fullName evidence="1">Uncharacterized protein</fullName>
    </submittedName>
</protein>
<sequence>MIVSVRLTGICLQPAVIALYRP</sequence>
<accession>A0A0E9U2R9</accession>
<dbReference type="AlphaFoldDB" id="A0A0E9U2R9"/>
<name>A0A0E9U2R9_ANGAN</name>
<dbReference type="EMBL" id="GBXM01048540">
    <property type="protein sequence ID" value="JAH60037.1"/>
    <property type="molecule type" value="Transcribed_RNA"/>
</dbReference>